<keyword evidence="5 6" id="KW-0949">S-adenosyl-L-methionine</keyword>
<dbReference type="InterPro" id="IPR050078">
    <property type="entry name" value="Ribosomal_L11_MeTrfase_PrmA"/>
</dbReference>
<evidence type="ECO:0000256" key="5">
    <source>
        <dbReference type="ARBA" id="ARBA00022691"/>
    </source>
</evidence>
<keyword evidence="3 6" id="KW-0489">Methyltransferase</keyword>
<evidence type="ECO:0000256" key="3">
    <source>
        <dbReference type="ARBA" id="ARBA00022603"/>
    </source>
</evidence>
<keyword evidence="8" id="KW-1185">Reference proteome</keyword>
<sequence length="277" mass="31405">MDYLEFKISCSEEFREILMAELSDIGFDSFLETDQGIDAYILSDDFDGRRFEDLVNQYKDLADLIIEEGKLEKKNWNEEWEKNYDPISVDDLVYVRASFHKPLEGYQHEILINPKMSFGTGHHATTYLMLKHQGELAKEHEGKRVLDVGSGTGILAIMAHQLGAAKIEAFDIDEWSVENGNENFELNGLPVTMGHGTIRDIKLTGPFDIILANINKNILLDEMEIYVSLLSSKGYLLLSGFYDSDIKDLSKKATELGLKLIKTGLKDSWAAIIFQKP</sequence>
<dbReference type="Pfam" id="PF06325">
    <property type="entry name" value="PrmA"/>
    <property type="match status" value="1"/>
</dbReference>
<dbReference type="InterPro" id="IPR029063">
    <property type="entry name" value="SAM-dependent_MTases_sf"/>
</dbReference>
<keyword evidence="4 6" id="KW-0808">Transferase</keyword>
<accession>A0ABT7YCR4</accession>
<keyword evidence="7" id="KW-0689">Ribosomal protein</keyword>
<evidence type="ECO:0000313" key="7">
    <source>
        <dbReference type="EMBL" id="MDN3204282.1"/>
    </source>
</evidence>
<feature type="binding site" evidence="6">
    <location>
        <position position="171"/>
    </location>
    <ligand>
        <name>S-adenosyl-L-methionine</name>
        <dbReference type="ChEBI" id="CHEBI:59789"/>
    </ligand>
</feature>
<dbReference type="EMBL" id="JAUEPH010000003">
    <property type="protein sequence ID" value="MDN3204282.1"/>
    <property type="molecule type" value="Genomic_DNA"/>
</dbReference>
<dbReference type="HAMAP" id="MF_00735">
    <property type="entry name" value="Methyltr_PrmA"/>
    <property type="match status" value="1"/>
</dbReference>
<comment type="function">
    <text evidence="6">Methylates ribosomal protein L11.</text>
</comment>
<comment type="similarity">
    <text evidence="1 6">Belongs to the methyltransferase superfamily. PrmA family.</text>
</comment>
<feature type="binding site" evidence="6">
    <location>
        <position position="149"/>
    </location>
    <ligand>
        <name>S-adenosyl-L-methionine</name>
        <dbReference type="ChEBI" id="CHEBI:59789"/>
    </ligand>
</feature>
<evidence type="ECO:0000256" key="6">
    <source>
        <dbReference type="HAMAP-Rule" id="MF_00735"/>
    </source>
</evidence>
<dbReference type="InterPro" id="IPR004498">
    <property type="entry name" value="Ribosomal_PrmA_MeTrfase"/>
</dbReference>
<dbReference type="EC" id="2.1.1.-" evidence="6"/>
<dbReference type="PANTHER" id="PTHR43648:SF1">
    <property type="entry name" value="ELECTRON TRANSFER FLAVOPROTEIN BETA SUBUNIT LYSINE METHYLTRANSFERASE"/>
    <property type="match status" value="1"/>
</dbReference>
<dbReference type="RefSeq" id="WP_289999833.1">
    <property type="nucleotide sequence ID" value="NZ_JAUEPH010000003.1"/>
</dbReference>
<dbReference type="GO" id="GO:0032259">
    <property type="term" value="P:methylation"/>
    <property type="evidence" value="ECO:0007669"/>
    <property type="project" value="UniProtKB-KW"/>
</dbReference>
<dbReference type="GO" id="GO:0008168">
    <property type="term" value="F:methyltransferase activity"/>
    <property type="evidence" value="ECO:0007669"/>
    <property type="project" value="UniProtKB-KW"/>
</dbReference>
<keyword evidence="7" id="KW-0687">Ribonucleoprotein</keyword>
<evidence type="ECO:0000256" key="4">
    <source>
        <dbReference type="ARBA" id="ARBA00022679"/>
    </source>
</evidence>
<comment type="caution">
    <text evidence="7">The sequence shown here is derived from an EMBL/GenBank/DDBJ whole genome shotgun (WGS) entry which is preliminary data.</text>
</comment>
<name>A0ABT7YCR4_9BACT</name>
<comment type="subcellular location">
    <subcellularLocation>
        <location evidence="6">Cytoplasm</location>
    </subcellularLocation>
</comment>
<dbReference type="Gene3D" id="3.40.50.150">
    <property type="entry name" value="Vaccinia Virus protein VP39"/>
    <property type="match status" value="1"/>
</dbReference>
<dbReference type="GO" id="GO:0005840">
    <property type="term" value="C:ribosome"/>
    <property type="evidence" value="ECO:0007669"/>
    <property type="project" value="UniProtKB-KW"/>
</dbReference>
<feature type="binding site" evidence="6">
    <location>
        <position position="213"/>
    </location>
    <ligand>
        <name>S-adenosyl-L-methionine</name>
        <dbReference type="ChEBI" id="CHEBI:59789"/>
    </ligand>
</feature>
<organism evidence="7 8">
    <name type="scientific">Algoriphagus sediminis</name>
    <dbReference type="NCBI Taxonomy" id="3057113"/>
    <lineage>
        <taxon>Bacteria</taxon>
        <taxon>Pseudomonadati</taxon>
        <taxon>Bacteroidota</taxon>
        <taxon>Cytophagia</taxon>
        <taxon>Cytophagales</taxon>
        <taxon>Cyclobacteriaceae</taxon>
        <taxon>Algoriphagus</taxon>
    </lineage>
</organism>
<protein>
    <recommendedName>
        <fullName evidence="6">Ribosomal protein L11 methyltransferase</fullName>
        <shortName evidence="6">L11 Mtase</shortName>
        <ecNumber evidence="6">2.1.1.-</ecNumber>
    </recommendedName>
</protein>
<evidence type="ECO:0000256" key="1">
    <source>
        <dbReference type="ARBA" id="ARBA00009741"/>
    </source>
</evidence>
<dbReference type="NCBIfam" id="NF001785">
    <property type="entry name" value="PRK00517.2-2"/>
    <property type="match status" value="1"/>
</dbReference>
<evidence type="ECO:0000256" key="2">
    <source>
        <dbReference type="ARBA" id="ARBA00022490"/>
    </source>
</evidence>
<dbReference type="SUPFAM" id="SSF53335">
    <property type="entry name" value="S-adenosyl-L-methionine-dependent methyltransferases"/>
    <property type="match status" value="1"/>
</dbReference>
<dbReference type="CDD" id="cd02440">
    <property type="entry name" value="AdoMet_MTases"/>
    <property type="match status" value="1"/>
</dbReference>
<dbReference type="PANTHER" id="PTHR43648">
    <property type="entry name" value="ELECTRON TRANSFER FLAVOPROTEIN BETA SUBUNIT LYSINE METHYLTRANSFERASE"/>
    <property type="match status" value="1"/>
</dbReference>
<proteinExistence type="inferred from homology"/>
<comment type="catalytic activity">
    <reaction evidence="6">
        <text>L-lysyl-[protein] + 3 S-adenosyl-L-methionine = N(6),N(6),N(6)-trimethyl-L-lysyl-[protein] + 3 S-adenosyl-L-homocysteine + 3 H(+)</text>
        <dbReference type="Rhea" id="RHEA:54192"/>
        <dbReference type="Rhea" id="RHEA-COMP:9752"/>
        <dbReference type="Rhea" id="RHEA-COMP:13826"/>
        <dbReference type="ChEBI" id="CHEBI:15378"/>
        <dbReference type="ChEBI" id="CHEBI:29969"/>
        <dbReference type="ChEBI" id="CHEBI:57856"/>
        <dbReference type="ChEBI" id="CHEBI:59789"/>
        <dbReference type="ChEBI" id="CHEBI:61961"/>
    </reaction>
</comment>
<evidence type="ECO:0000313" key="8">
    <source>
        <dbReference type="Proteomes" id="UP001171916"/>
    </source>
</evidence>
<dbReference type="Proteomes" id="UP001171916">
    <property type="component" value="Unassembled WGS sequence"/>
</dbReference>
<reference evidence="7" key="1">
    <citation type="submission" date="2023-06" db="EMBL/GenBank/DDBJ databases">
        <title>Robiginitalea aurantiacus sp. nov. and Algoriphagus sediminis sp. nov., isolated from coastal sediment.</title>
        <authorList>
            <person name="Zhou Z.Y."/>
            <person name="An J."/>
            <person name="Jia Y.W."/>
            <person name="Du Z.J."/>
        </authorList>
    </citation>
    <scope>NUCLEOTIDE SEQUENCE</scope>
    <source>
        <strain evidence="7">C2-7</strain>
    </source>
</reference>
<keyword evidence="2 6" id="KW-0963">Cytoplasm</keyword>
<dbReference type="PIRSF" id="PIRSF000401">
    <property type="entry name" value="RPL11_MTase"/>
    <property type="match status" value="1"/>
</dbReference>
<gene>
    <name evidence="6 7" type="primary">prmA</name>
    <name evidence="7" type="ORF">QVH07_08980</name>
</gene>
<feature type="binding site" evidence="6">
    <location>
        <position position="126"/>
    </location>
    <ligand>
        <name>S-adenosyl-L-methionine</name>
        <dbReference type="ChEBI" id="CHEBI:59789"/>
    </ligand>
</feature>